<evidence type="ECO:0000313" key="1">
    <source>
        <dbReference type="EMBL" id="MDQ0257614.1"/>
    </source>
</evidence>
<proteinExistence type="predicted"/>
<dbReference type="Proteomes" id="UP001230005">
    <property type="component" value="Unassembled WGS sequence"/>
</dbReference>
<protein>
    <submittedName>
        <fullName evidence="1">Uncharacterized protein</fullName>
    </submittedName>
</protein>
<accession>A0ABU0A290</accession>
<dbReference type="EMBL" id="JAUSUG010000031">
    <property type="protein sequence ID" value="MDQ0257614.1"/>
    <property type="molecule type" value="Genomic_DNA"/>
</dbReference>
<comment type="caution">
    <text evidence="1">The sequence shown here is derived from an EMBL/GenBank/DDBJ whole genome shotgun (WGS) entry which is preliminary data.</text>
</comment>
<name>A0ABU0A290_9BACI</name>
<dbReference type="InterPro" id="IPR058676">
    <property type="entry name" value="YuzK"/>
</dbReference>
<reference evidence="1 2" key="1">
    <citation type="submission" date="2023-07" db="EMBL/GenBank/DDBJ databases">
        <title>Genomic Encyclopedia of Type Strains, Phase IV (KMG-IV): sequencing the most valuable type-strain genomes for metagenomic binning, comparative biology and taxonomic classification.</title>
        <authorList>
            <person name="Goeker M."/>
        </authorList>
    </citation>
    <scope>NUCLEOTIDE SEQUENCE [LARGE SCALE GENOMIC DNA]</scope>
    <source>
        <strain evidence="1 2">DSM 9768</strain>
    </source>
</reference>
<keyword evidence="2" id="KW-1185">Reference proteome</keyword>
<gene>
    <name evidence="1" type="ORF">J2S74_005076</name>
</gene>
<dbReference type="Pfam" id="PF26149">
    <property type="entry name" value="YuzK"/>
    <property type="match status" value="1"/>
</dbReference>
<sequence length="50" mass="6106">MEKAMFQSHGIGYEEYNRKLENRMEVEQKREKDHKRSINIVAQHNRLVHP</sequence>
<evidence type="ECO:0000313" key="2">
    <source>
        <dbReference type="Proteomes" id="UP001230005"/>
    </source>
</evidence>
<organism evidence="1 2">
    <name type="scientific">Evansella vedderi</name>
    <dbReference type="NCBI Taxonomy" id="38282"/>
    <lineage>
        <taxon>Bacteria</taxon>
        <taxon>Bacillati</taxon>
        <taxon>Bacillota</taxon>
        <taxon>Bacilli</taxon>
        <taxon>Bacillales</taxon>
        <taxon>Bacillaceae</taxon>
        <taxon>Evansella</taxon>
    </lineage>
</organism>